<name>A0A2L0V0H0_9CAUD</name>
<dbReference type="EMBL" id="MF403008">
    <property type="protein sequence ID" value="AUZ95260.1"/>
    <property type="molecule type" value="Genomic_DNA"/>
</dbReference>
<evidence type="ECO:0000313" key="1">
    <source>
        <dbReference type="EMBL" id="AUZ95260.1"/>
    </source>
</evidence>
<proteinExistence type="predicted"/>
<dbReference type="Proteomes" id="UP000223025">
    <property type="component" value="Segment"/>
</dbReference>
<sequence>MKTLIIDNLEFSYTVRPTMTDIKLPSGATIGVLNANIGTEVSYNKYRVTSKNVREFILSSVDYA</sequence>
<protein>
    <submittedName>
        <fullName evidence="1">Uncharacterized protein</fullName>
    </submittedName>
</protein>
<organism evidence="1 2">
    <name type="scientific">Agrobacterium phage Atu_ph07</name>
    <dbReference type="NCBI Taxonomy" id="2024264"/>
    <lineage>
        <taxon>Viruses</taxon>
        <taxon>Duplodnaviria</taxon>
        <taxon>Heunggongvirae</taxon>
        <taxon>Uroviricota</taxon>
        <taxon>Caudoviricetes</taxon>
        <taxon>Polybotosvirus</taxon>
        <taxon>Polybotosvirus Atuph07</taxon>
    </lineage>
</organism>
<dbReference type="RefSeq" id="YP_009612166.1">
    <property type="nucleotide sequence ID" value="NC_042013.1"/>
</dbReference>
<reference evidence="1 2" key="1">
    <citation type="submission" date="2017-06" db="EMBL/GenBank/DDBJ databases">
        <authorList>
            <person name="Kim H.J."/>
            <person name="Triplett B.A."/>
        </authorList>
    </citation>
    <scope>NUCLEOTIDE SEQUENCE [LARGE SCALE GENOMIC DNA]</scope>
</reference>
<dbReference type="KEGG" id="vg:40088504"/>
<evidence type="ECO:0000313" key="2">
    <source>
        <dbReference type="Proteomes" id="UP000223025"/>
    </source>
</evidence>
<dbReference type="GeneID" id="40088504"/>
<accession>A0A2L0V0H0</accession>
<keyword evidence="2" id="KW-1185">Reference proteome</keyword>